<evidence type="ECO:0000313" key="1">
    <source>
        <dbReference type="EMBL" id="CAB5226366.1"/>
    </source>
</evidence>
<protein>
    <submittedName>
        <fullName evidence="1">Uncharacterized protein</fullName>
    </submittedName>
</protein>
<sequence>MPNFLWGFVNNNTGLGSVSQSTLSLPTIKPVSVANSTNTGVGATTTQINVVRDFYWTYSKLGEARQEVPRIILTERKLRTNALVSQLKYSLGEVFSNKAVTLENIQQFASNNNQPNISDFIGKLKNATAAVPDQVDNFIGRFTDQFRNDNNPTVNKSKWLEPYRNLYLTDPTGWVYVLPYFDNNYANQANSFSESGKVGGLGDAAAPLIGMVTEAAEVTASINAPTQITYIEKTKFYNYPTEGEDINIEFPLINTGEVTYDDVIKNWQFLFLLVYQNRPGKTGKNTVDQPVIYQVEIPGTKFFPFCYITAITIDFMGSRREMTINVPTSNSTSSFLGDIAGQFLGSTSGSTPMKAIIPDAYRIRISLKSMTANTKNFMQHMISNHNVVETATSTPGIVSTTTSTTTTLPERAAAGSPFYAATHPSSVNFGI</sequence>
<reference evidence="1" key="1">
    <citation type="submission" date="2020-05" db="EMBL/GenBank/DDBJ databases">
        <authorList>
            <person name="Chiriac C."/>
            <person name="Salcher M."/>
            <person name="Ghai R."/>
            <person name="Kavagutti S V."/>
        </authorList>
    </citation>
    <scope>NUCLEOTIDE SEQUENCE</scope>
</reference>
<proteinExistence type="predicted"/>
<gene>
    <name evidence="1" type="ORF">UFOVP760_142</name>
</gene>
<accession>A0A6J7XBU0</accession>
<organism evidence="1">
    <name type="scientific">uncultured Caudovirales phage</name>
    <dbReference type="NCBI Taxonomy" id="2100421"/>
    <lineage>
        <taxon>Viruses</taxon>
        <taxon>Duplodnaviria</taxon>
        <taxon>Heunggongvirae</taxon>
        <taxon>Uroviricota</taxon>
        <taxon>Caudoviricetes</taxon>
        <taxon>Peduoviridae</taxon>
        <taxon>Maltschvirus</taxon>
        <taxon>Maltschvirus maltsch</taxon>
    </lineage>
</organism>
<dbReference type="EMBL" id="LR798360">
    <property type="protein sequence ID" value="CAB5226366.1"/>
    <property type="molecule type" value="Genomic_DNA"/>
</dbReference>
<name>A0A6J7XBU0_9CAUD</name>